<proteinExistence type="predicted"/>
<reference evidence="2" key="1">
    <citation type="submission" date="2014-09" db="EMBL/GenBank/DDBJ databases">
        <authorList>
            <person name="Magalhaes I.L.F."/>
            <person name="Oliveira U."/>
            <person name="Santos F.R."/>
            <person name="Vidigal T.H.D.A."/>
            <person name="Brescovit A.D."/>
            <person name="Santos A.J."/>
        </authorList>
    </citation>
    <scope>NUCLEOTIDE SEQUENCE</scope>
    <source>
        <tissue evidence="2">Shoot tissue taken approximately 20 cm above the soil surface</tissue>
    </source>
</reference>
<feature type="transmembrane region" description="Helical" evidence="1">
    <location>
        <begin position="20"/>
        <end position="44"/>
    </location>
</feature>
<organism evidence="2">
    <name type="scientific">Arundo donax</name>
    <name type="common">Giant reed</name>
    <name type="synonym">Donax arundinaceus</name>
    <dbReference type="NCBI Taxonomy" id="35708"/>
    <lineage>
        <taxon>Eukaryota</taxon>
        <taxon>Viridiplantae</taxon>
        <taxon>Streptophyta</taxon>
        <taxon>Embryophyta</taxon>
        <taxon>Tracheophyta</taxon>
        <taxon>Spermatophyta</taxon>
        <taxon>Magnoliopsida</taxon>
        <taxon>Liliopsida</taxon>
        <taxon>Poales</taxon>
        <taxon>Poaceae</taxon>
        <taxon>PACMAD clade</taxon>
        <taxon>Arundinoideae</taxon>
        <taxon>Arundineae</taxon>
        <taxon>Arundo</taxon>
    </lineage>
</organism>
<keyword evidence="1" id="KW-0812">Transmembrane</keyword>
<evidence type="ECO:0000256" key="1">
    <source>
        <dbReference type="SAM" id="Phobius"/>
    </source>
</evidence>
<reference evidence="2" key="2">
    <citation type="journal article" date="2015" name="Data Brief">
        <title>Shoot transcriptome of the giant reed, Arundo donax.</title>
        <authorList>
            <person name="Barrero R.A."/>
            <person name="Guerrero F.D."/>
            <person name="Moolhuijzen P."/>
            <person name="Goolsby J.A."/>
            <person name="Tidwell J."/>
            <person name="Bellgard S.E."/>
            <person name="Bellgard M.I."/>
        </authorList>
    </citation>
    <scope>NUCLEOTIDE SEQUENCE</scope>
    <source>
        <tissue evidence="2">Shoot tissue taken approximately 20 cm above the soil surface</tissue>
    </source>
</reference>
<keyword evidence="1" id="KW-0472">Membrane</keyword>
<evidence type="ECO:0000313" key="2">
    <source>
        <dbReference type="EMBL" id="JAD51798.1"/>
    </source>
</evidence>
<keyword evidence="1" id="KW-1133">Transmembrane helix</keyword>
<sequence length="45" mass="5052">MAQVLSACSLVLRMVLHQYFVTGVLIAFANDTYLQTLCTIIIVFM</sequence>
<dbReference type="EMBL" id="GBRH01246097">
    <property type="protein sequence ID" value="JAD51798.1"/>
    <property type="molecule type" value="Transcribed_RNA"/>
</dbReference>
<dbReference type="AlphaFoldDB" id="A0A0A9API6"/>
<accession>A0A0A9API6</accession>
<name>A0A0A9API6_ARUDO</name>
<protein>
    <submittedName>
        <fullName evidence="2">Uncharacterized protein</fullName>
    </submittedName>
</protein>